<dbReference type="EMBL" id="FR718567">
    <property type="protein sequence ID" value="CBX71139.1"/>
    <property type="molecule type" value="Genomic_DNA"/>
</dbReference>
<accession>F4MZ81</accession>
<organism evidence="2">
    <name type="scientific">Yersinia enterocolitica W22703</name>
    <dbReference type="NCBI Taxonomy" id="913028"/>
    <lineage>
        <taxon>Bacteria</taxon>
        <taxon>Pseudomonadati</taxon>
        <taxon>Pseudomonadota</taxon>
        <taxon>Gammaproteobacteria</taxon>
        <taxon>Enterobacterales</taxon>
        <taxon>Yersiniaceae</taxon>
        <taxon>Yersinia</taxon>
    </lineage>
</organism>
<name>F4MZ81_YEREN</name>
<feature type="transmembrane region" description="Helical" evidence="1">
    <location>
        <begin position="12"/>
        <end position="34"/>
    </location>
</feature>
<gene>
    <name evidence="2" type="ORF">YEW_CF09340</name>
</gene>
<keyword evidence="1" id="KW-1133">Transmembrane helix</keyword>
<evidence type="ECO:0000313" key="2">
    <source>
        <dbReference type="EMBL" id="CBX71139.1"/>
    </source>
</evidence>
<dbReference type="AlphaFoldDB" id="F4MZ81"/>
<evidence type="ECO:0000256" key="1">
    <source>
        <dbReference type="SAM" id="Phobius"/>
    </source>
</evidence>
<proteinExistence type="predicted"/>
<sequence>MDKSLFDDNKVIALIGLLLAALIVVSTMFVMTYMADRQRNEIQTVDVQNCYKKTREYIRRLALVSIQANNGIVWITPVSGEWYAGAKRY</sequence>
<keyword evidence="1" id="KW-0472">Membrane</keyword>
<protein>
    <submittedName>
        <fullName evidence="2">Uncharacterized protein</fullName>
    </submittedName>
</protein>
<keyword evidence="1" id="KW-0812">Transmembrane</keyword>
<reference evidence="2" key="1">
    <citation type="journal article" date="2011" name="BMC Genomics">
        <title>Shotgun sequencing of Yersinia enterocolitica strain W22703 (biotype 2, serotype O:9): genomic evidence for oscillation between invertebrates and mammals.</title>
        <authorList>
            <person name="Fuchs T.M."/>
            <person name="Brandt K."/>
            <person name="Starke M."/>
            <person name="Rattei T."/>
        </authorList>
    </citation>
    <scope>NUCLEOTIDE SEQUENCE</scope>
</reference>